<name>A0ABR4I5E8_9EURO</name>
<dbReference type="Proteomes" id="UP001610334">
    <property type="component" value="Unassembled WGS sequence"/>
</dbReference>
<proteinExistence type="predicted"/>
<dbReference type="EMBL" id="JBFXLT010000001">
    <property type="protein sequence ID" value="KAL2822980.1"/>
    <property type="molecule type" value="Genomic_DNA"/>
</dbReference>
<protein>
    <submittedName>
        <fullName evidence="1">Uncharacterized protein</fullName>
    </submittedName>
</protein>
<sequence length="71" mass="7924">MWHSLFFSPPERPQGLRKSSGFFLFAAYQQYIATCSAGGCSTEYDGLAGVLTRIGRCRVAEERAIRNRGFS</sequence>
<accession>A0ABR4I5E8</accession>
<comment type="caution">
    <text evidence="1">The sequence shown here is derived from an EMBL/GenBank/DDBJ whole genome shotgun (WGS) entry which is preliminary data.</text>
</comment>
<gene>
    <name evidence="1" type="ORF">BJX63DRAFT_376002</name>
</gene>
<evidence type="ECO:0000313" key="2">
    <source>
        <dbReference type="Proteomes" id="UP001610334"/>
    </source>
</evidence>
<evidence type="ECO:0000313" key="1">
    <source>
        <dbReference type="EMBL" id="KAL2822980.1"/>
    </source>
</evidence>
<keyword evidence="2" id="KW-1185">Reference proteome</keyword>
<organism evidence="1 2">
    <name type="scientific">Aspergillus granulosus</name>
    <dbReference type="NCBI Taxonomy" id="176169"/>
    <lineage>
        <taxon>Eukaryota</taxon>
        <taxon>Fungi</taxon>
        <taxon>Dikarya</taxon>
        <taxon>Ascomycota</taxon>
        <taxon>Pezizomycotina</taxon>
        <taxon>Eurotiomycetes</taxon>
        <taxon>Eurotiomycetidae</taxon>
        <taxon>Eurotiales</taxon>
        <taxon>Aspergillaceae</taxon>
        <taxon>Aspergillus</taxon>
        <taxon>Aspergillus subgen. Nidulantes</taxon>
    </lineage>
</organism>
<reference evidence="1 2" key="1">
    <citation type="submission" date="2024-07" db="EMBL/GenBank/DDBJ databases">
        <title>Section-level genome sequencing and comparative genomics of Aspergillus sections Usti and Cavernicolus.</title>
        <authorList>
            <consortium name="Lawrence Berkeley National Laboratory"/>
            <person name="Nybo J.L."/>
            <person name="Vesth T.C."/>
            <person name="Theobald S."/>
            <person name="Frisvad J.C."/>
            <person name="Larsen T.O."/>
            <person name="Kjaerboelling I."/>
            <person name="Rothschild-Mancinelli K."/>
            <person name="Lyhne E.K."/>
            <person name="Kogle M.E."/>
            <person name="Barry K."/>
            <person name="Clum A."/>
            <person name="Na H."/>
            <person name="Ledsgaard L."/>
            <person name="Lin J."/>
            <person name="Lipzen A."/>
            <person name="Kuo A."/>
            <person name="Riley R."/>
            <person name="Mondo S."/>
            <person name="Labutti K."/>
            <person name="Haridas S."/>
            <person name="Pangalinan J."/>
            <person name="Salamov A.A."/>
            <person name="Simmons B.A."/>
            <person name="Magnuson J.K."/>
            <person name="Chen J."/>
            <person name="Drula E."/>
            <person name="Henrissat B."/>
            <person name="Wiebenga A."/>
            <person name="Lubbers R.J."/>
            <person name="Gomes A.C."/>
            <person name="Makela M.R."/>
            <person name="Stajich J."/>
            <person name="Grigoriev I.V."/>
            <person name="Mortensen U.H."/>
            <person name="De Vries R.P."/>
            <person name="Baker S.E."/>
            <person name="Andersen M.R."/>
        </authorList>
    </citation>
    <scope>NUCLEOTIDE SEQUENCE [LARGE SCALE GENOMIC DNA]</scope>
    <source>
        <strain evidence="1 2">CBS 588.65</strain>
    </source>
</reference>